<dbReference type="SUPFAM" id="SSF69572">
    <property type="entry name" value="Activating enzymes of the ubiquitin-like proteins"/>
    <property type="match status" value="1"/>
</dbReference>
<keyword evidence="3" id="KW-1185">Reference proteome</keyword>
<evidence type="ECO:0000313" key="2">
    <source>
        <dbReference type="EMBL" id="GGC49226.1"/>
    </source>
</evidence>
<gene>
    <name evidence="2" type="ORF">GCM10010993_29600</name>
</gene>
<name>A0ABQ1MYZ3_9BACT</name>
<evidence type="ECO:0000313" key="3">
    <source>
        <dbReference type="Proteomes" id="UP000635885"/>
    </source>
</evidence>
<reference evidence="3" key="1">
    <citation type="journal article" date="2019" name="Int. J. Syst. Evol. Microbiol.">
        <title>The Global Catalogue of Microorganisms (GCM) 10K type strain sequencing project: providing services to taxonomists for standard genome sequencing and annotation.</title>
        <authorList>
            <consortium name="The Broad Institute Genomics Platform"/>
            <consortium name="The Broad Institute Genome Sequencing Center for Infectious Disease"/>
            <person name="Wu L."/>
            <person name="Ma J."/>
        </authorList>
    </citation>
    <scope>NUCLEOTIDE SEQUENCE [LARGE SCALE GENOMIC DNA]</scope>
    <source>
        <strain evidence="3">CGMCC 1.12479</strain>
    </source>
</reference>
<dbReference type="InterPro" id="IPR000594">
    <property type="entry name" value="ThiF_NAD_FAD-bd"/>
</dbReference>
<protein>
    <recommendedName>
        <fullName evidence="1">THIF-type NAD/FAD binding fold domain-containing protein</fullName>
    </recommendedName>
</protein>
<evidence type="ECO:0000259" key="1">
    <source>
        <dbReference type="Pfam" id="PF00899"/>
    </source>
</evidence>
<proteinExistence type="predicted"/>
<organism evidence="2 3">
    <name type="scientific">Belliella aquatica</name>
    <dbReference type="NCBI Taxonomy" id="1323734"/>
    <lineage>
        <taxon>Bacteria</taxon>
        <taxon>Pseudomonadati</taxon>
        <taxon>Bacteroidota</taxon>
        <taxon>Cytophagia</taxon>
        <taxon>Cytophagales</taxon>
        <taxon>Cyclobacteriaceae</taxon>
        <taxon>Belliella</taxon>
    </lineage>
</organism>
<feature type="domain" description="THIF-type NAD/FAD binding fold" evidence="1">
    <location>
        <begin position="321"/>
        <end position="369"/>
    </location>
</feature>
<dbReference type="Pfam" id="PF00899">
    <property type="entry name" value="ThiF"/>
    <property type="match status" value="1"/>
</dbReference>
<dbReference type="Proteomes" id="UP000635885">
    <property type="component" value="Unassembled WGS sequence"/>
</dbReference>
<dbReference type="RefSeq" id="WP_188443880.1">
    <property type="nucleotide sequence ID" value="NZ_BMFD01000013.1"/>
</dbReference>
<dbReference type="InterPro" id="IPR035985">
    <property type="entry name" value="Ubiquitin-activating_enz"/>
</dbReference>
<dbReference type="EMBL" id="BMFD01000013">
    <property type="protein sequence ID" value="GGC49226.1"/>
    <property type="molecule type" value="Genomic_DNA"/>
</dbReference>
<sequence length="556" mass="64388">MSQRVNEINTIVESIPDVKIVKPFVQSKIDIEGCITVFVEGLEQPLEFNVTIHPQYPFKSHETETIKFSDGDLIEHKHIMQNGAICIHTAHTPVLSQKLIYDIESVKAWIKKYYINKDSDTHYEHLIIPQKAFNENHFAYFFNEVDYTFHKNQFGFVDYSIMNNGVFHKENIQSSIFQSFLNKDRKKIVDVDWNFQLKNLPQSIGLFIFVKDAPSKNQRWVFDEWKDFEATLPQDFLKFLHNVEERLVKEEGKSLPLFVGYNISETEIHWQAIILEIGDFPIYGEKINKQWFTKIKEDKSIDWAMTRNCSYKYFFGRGKLSDRITESKILIIGIGAVGGIVAKTLVRCGCRKLGFIEYDVKEPENVCRSEYSFFTGITNKTNDLINELCLVSPFFEPVDGGYDYSEAFDFFIKSHLANSSIKAEMEKHLDNYDIIIDCSADNDLLYVLSQLNINSTLLNLSISNHAKHLVCATEHNRYDFITSQFGGNILKFDVDDLHNPTGCWSPTFKASYNDINVLVQTAIKQINLKLEQEKTLRNFVIETDDTGGFNIKIKEF</sequence>
<accession>A0ABQ1MYZ3</accession>
<comment type="caution">
    <text evidence="2">The sequence shown here is derived from an EMBL/GenBank/DDBJ whole genome shotgun (WGS) entry which is preliminary data.</text>
</comment>
<dbReference type="Gene3D" id="3.40.50.720">
    <property type="entry name" value="NAD(P)-binding Rossmann-like Domain"/>
    <property type="match status" value="1"/>
</dbReference>